<proteinExistence type="predicted"/>
<keyword evidence="1" id="KW-1133">Transmembrane helix</keyword>
<sequence>MSNRLYVNRYSGFSLIELMIGLTIGLAVVLVSTSLYVSFIQSRERNSGVTNAQTSGNISLYLIQRRVANAAFGLPLQNKNNPAMRCALGTGLDHDNNPGTDAIDYFPVSIIDGANGASDTLIVHQGDADTGGIPARINSMVGNTLTLNSNFGCKNGDAVMISNGSACSMTKVTSVPTGNNTDIVTTAATNAVIGASVACLGNFSEFRFATTVSQKLTENQREIASDVVSLQAQYGLANDVNSNQVTSWVDAKGNDWAYTATTPTLANRNRIRAVRIALVVRSGQPEREEIPEVVNCSSLTAAKPNGICAWAGTSADPAPLMNLALQDPDWRHYRYRVFETIIPLRNVIWARGNL</sequence>
<feature type="transmembrane region" description="Helical" evidence="1">
    <location>
        <begin position="12"/>
        <end position="37"/>
    </location>
</feature>
<dbReference type="Pfam" id="PF07963">
    <property type="entry name" value="N_methyl"/>
    <property type="match status" value="1"/>
</dbReference>
<gene>
    <name evidence="2" type="ORF">KDM89_03240</name>
</gene>
<organism evidence="2 3">
    <name type="scientific">Undibacterium luofuense</name>
    <dbReference type="NCBI Taxonomy" id="2828733"/>
    <lineage>
        <taxon>Bacteria</taxon>
        <taxon>Pseudomonadati</taxon>
        <taxon>Pseudomonadota</taxon>
        <taxon>Betaproteobacteria</taxon>
        <taxon>Burkholderiales</taxon>
        <taxon>Oxalobacteraceae</taxon>
        <taxon>Undibacterium</taxon>
    </lineage>
</organism>
<evidence type="ECO:0000256" key="1">
    <source>
        <dbReference type="SAM" id="Phobius"/>
    </source>
</evidence>
<dbReference type="RefSeq" id="WP_212686572.1">
    <property type="nucleotide sequence ID" value="NZ_JAGSPN010000001.1"/>
</dbReference>
<dbReference type="GO" id="GO:0043683">
    <property type="term" value="P:type IV pilus assembly"/>
    <property type="evidence" value="ECO:0007669"/>
    <property type="project" value="InterPro"/>
</dbReference>
<dbReference type="Pfam" id="PF16074">
    <property type="entry name" value="PilW"/>
    <property type="match status" value="1"/>
</dbReference>
<keyword evidence="1" id="KW-0812">Transmembrane</keyword>
<dbReference type="InterPro" id="IPR032092">
    <property type="entry name" value="PilW"/>
</dbReference>
<dbReference type="InterPro" id="IPR012902">
    <property type="entry name" value="N_methyl_site"/>
</dbReference>
<protein>
    <submittedName>
        <fullName evidence="2">PilW family protein</fullName>
    </submittedName>
</protein>
<keyword evidence="1" id="KW-0472">Membrane</keyword>
<name>A0A941DLV1_9BURK</name>
<accession>A0A941DLV1</accession>
<evidence type="ECO:0000313" key="2">
    <source>
        <dbReference type="EMBL" id="MBR7781146.1"/>
    </source>
</evidence>
<dbReference type="Proteomes" id="UP000680067">
    <property type="component" value="Unassembled WGS sequence"/>
</dbReference>
<dbReference type="AlphaFoldDB" id="A0A941DLV1"/>
<evidence type="ECO:0000313" key="3">
    <source>
        <dbReference type="Proteomes" id="UP000680067"/>
    </source>
</evidence>
<dbReference type="EMBL" id="JAGSPN010000001">
    <property type="protein sequence ID" value="MBR7781146.1"/>
    <property type="molecule type" value="Genomic_DNA"/>
</dbReference>
<reference evidence="2" key="1">
    <citation type="submission" date="2021-04" db="EMBL/GenBank/DDBJ databases">
        <title>novel species isolated from subtropical streams in China.</title>
        <authorList>
            <person name="Lu H."/>
        </authorList>
    </citation>
    <scope>NUCLEOTIDE SEQUENCE</scope>
    <source>
        <strain evidence="2">LFS511W</strain>
    </source>
</reference>
<keyword evidence="3" id="KW-1185">Reference proteome</keyword>
<comment type="caution">
    <text evidence="2">The sequence shown here is derived from an EMBL/GenBank/DDBJ whole genome shotgun (WGS) entry which is preliminary data.</text>
</comment>